<feature type="non-terminal residue" evidence="1">
    <location>
        <position position="1"/>
    </location>
</feature>
<evidence type="ECO:0000313" key="2">
    <source>
        <dbReference type="Proteomes" id="UP001314170"/>
    </source>
</evidence>
<name>A0AAV1S2P9_9ROSI</name>
<sequence>AISRKVKTRGESGVMMNRIIKENENSEPSVDLGCLNGFRVGELRFNDVKLQLQNLELQEFSSAA</sequence>
<proteinExistence type="predicted"/>
<evidence type="ECO:0000313" key="1">
    <source>
        <dbReference type="EMBL" id="CAK7344978.1"/>
    </source>
</evidence>
<keyword evidence="2" id="KW-1185">Reference proteome</keyword>
<dbReference type="Proteomes" id="UP001314170">
    <property type="component" value="Unassembled WGS sequence"/>
</dbReference>
<gene>
    <name evidence="1" type="ORF">DCAF_LOCUS18033</name>
</gene>
<organism evidence="1 2">
    <name type="scientific">Dovyalis caffra</name>
    <dbReference type="NCBI Taxonomy" id="77055"/>
    <lineage>
        <taxon>Eukaryota</taxon>
        <taxon>Viridiplantae</taxon>
        <taxon>Streptophyta</taxon>
        <taxon>Embryophyta</taxon>
        <taxon>Tracheophyta</taxon>
        <taxon>Spermatophyta</taxon>
        <taxon>Magnoliopsida</taxon>
        <taxon>eudicotyledons</taxon>
        <taxon>Gunneridae</taxon>
        <taxon>Pentapetalae</taxon>
        <taxon>rosids</taxon>
        <taxon>fabids</taxon>
        <taxon>Malpighiales</taxon>
        <taxon>Salicaceae</taxon>
        <taxon>Flacourtieae</taxon>
        <taxon>Dovyalis</taxon>
    </lineage>
</organism>
<protein>
    <submittedName>
        <fullName evidence="1">Uncharacterized protein</fullName>
    </submittedName>
</protein>
<comment type="caution">
    <text evidence="1">The sequence shown here is derived from an EMBL/GenBank/DDBJ whole genome shotgun (WGS) entry which is preliminary data.</text>
</comment>
<dbReference type="AlphaFoldDB" id="A0AAV1S2P9"/>
<reference evidence="1 2" key="1">
    <citation type="submission" date="2024-01" db="EMBL/GenBank/DDBJ databases">
        <authorList>
            <person name="Waweru B."/>
        </authorList>
    </citation>
    <scope>NUCLEOTIDE SEQUENCE [LARGE SCALE GENOMIC DNA]</scope>
</reference>
<accession>A0AAV1S2P9</accession>
<dbReference type="EMBL" id="CAWUPB010001166">
    <property type="protein sequence ID" value="CAK7344978.1"/>
    <property type="molecule type" value="Genomic_DNA"/>
</dbReference>